<dbReference type="InterPro" id="IPR029063">
    <property type="entry name" value="SAM-dependent_MTases_sf"/>
</dbReference>
<dbReference type="EC" id="2.1.1.-" evidence="6"/>
<dbReference type="CDD" id="cd02440">
    <property type="entry name" value="AdoMet_MTases"/>
    <property type="match status" value="1"/>
</dbReference>
<comment type="similarity">
    <text evidence="6">Belongs to the methyltransferase superfamily. RNA methyltransferase RsmG family.</text>
</comment>
<comment type="subcellular location">
    <subcellularLocation>
        <location evidence="6">Cytoplasm</location>
    </subcellularLocation>
</comment>
<dbReference type="InterPro" id="IPR003682">
    <property type="entry name" value="rRNA_ssu_MeTfrase_G"/>
</dbReference>
<comment type="caution">
    <text evidence="6">Lacks conserved residue(s) required for the propagation of feature annotation.</text>
</comment>
<keyword evidence="2 6" id="KW-0698">rRNA processing</keyword>
<dbReference type="Gene3D" id="3.40.50.150">
    <property type="entry name" value="Vaccinia Virus protein VP39"/>
    <property type="match status" value="1"/>
</dbReference>
<dbReference type="PANTHER" id="PTHR31760:SF0">
    <property type="entry name" value="S-ADENOSYL-L-METHIONINE-DEPENDENT METHYLTRANSFERASES SUPERFAMILY PROTEIN"/>
    <property type="match status" value="1"/>
</dbReference>
<evidence type="ECO:0000256" key="3">
    <source>
        <dbReference type="ARBA" id="ARBA00022603"/>
    </source>
</evidence>
<dbReference type="Pfam" id="PF02527">
    <property type="entry name" value="GidB"/>
    <property type="match status" value="1"/>
</dbReference>
<dbReference type="HAMAP" id="MF_00074">
    <property type="entry name" value="16SrRNA_methyltr_G"/>
    <property type="match status" value="1"/>
</dbReference>
<name>R4KTP7_9FIRM</name>
<dbReference type="GO" id="GO:0005829">
    <property type="term" value="C:cytosol"/>
    <property type="evidence" value="ECO:0007669"/>
    <property type="project" value="TreeGrafter"/>
</dbReference>
<dbReference type="RefSeq" id="WP_006522180.1">
    <property type="nucleotide sequence ID" value="NC_021184.1"/>
</dbReference>
<protein>
    <recommendedName>
        <fullName evidence="6">Ribosomal RNA small subunit methyltransferase G</fullName>
        <ecNumber evidence="6">2.1.1.-</ecNumber>
    </recommendedName>
    <alternativeName>
        <fullName evidence="6">16S rRNA 7-methylguanosine methyltransferase</fullName>
        <shortName evidence="6">16S rRNA m7G methyltransferase</shortName>
    </alternativeName>
</protein>
<gene>
    <name evidence="6" type="primary">rsmG</name>
    <name evidence="7" type="ORF">Desgi_4757</name>
</gene>
<dbReference type="PIRSF" id="PIRSF003078">
    <property type="entry name" value="GidB"/>
    <property type="match status" value="1"/>
</dbReference>
<feature type="binding site" evidence="6">
    <location>
        <position position="148"/>
    </location>
    <ligand>
        <name>S-adenosyl-L-methionine</name>
        <dbReference type="ChEBI" id="CHEBI:59789"/>
    </ligand>
</feature>
<dbReference type="HOGENOM" id="CLU_065341_0_0_9"/>
<dbReference type="OrthoDB" id="9808773at2"/>
<accession>R4KTP7</accession>
<dbReference type="NCBIfam" id="TIGR00138">
    <property type="entry name" value="rsmG_gidB"/>
    <property type="match status" value="1"/>
</dbReference>
<keyword evidence="5 6" id="KW-0949">S-adenosyl-L-methionine</keyword>
<evidence type="ECO:0000256" key="4">
    <source>
        <dbReference type="ARBA" id="ARBA00022679"/>
    </source>
</evidence>
<reference evidence="7 8" key="1">
    <citation type="submission" date="2012-01" db="EMBL/GenBank/DDBJ databases">
        <title>Complete sequence of Desulfotomaculum gibsoniae DSM 7213.</title>
        <authorList>
            <consortium name="US DOE Joint Genome Institute"/>
            <person name="Lucas S."/>
            <person name="Han J."/>
            <person name="Lapidus A."/>
            <person name="Cheng J.-F."/>
            <person name="Goodwin L."/>
            <person name="Pitluck S."/>
            <person name="Peters L."/>
            <person name="Ovchinnikova G."/>
            <person name="Teshima H."/>
            <person name="Detter J.C."/>
            <person name="Han C."/>
            <person name="Tapia R."/>
            <person name="Land M."/>
            <person name="Hauser L."/>
            <person name="Kyrpides N."/>
            <person name="Ivanova N."/>
            <person name="Pagani I."/>
            <person name="Parshina S."/>
            <person name="Plugge C."/>
            <person name="Muyzer G."/>
            <person name="Kuever J."/>
            <person name="Ivanova A."/>
            <person name="Nazina T."/>
            <person name="Klenk H.-P."/>
            <person name="Brambilla E."/>
            <person name="Spring S."/>
            <person name="Stams A.F."/>
            <person name="Woyke T."/>
        </authorList>
    </citation>
    <scope>NUCLEOTIDE SEQUENCE [LARGE SCALE GENOMIC DNA]</scope>
    <source>
        <strain evidence="7 8">DSM 7213</strain>
    </source>
</reference>
<keyword evidence="3 6" id="KW-0489">Methyltransferase</keyword>
<dbReference type="GO" id="GO:0070043">
    <property type="term" value="F:rRNA (guanine-N7-)-methyltransferase activity"/>
    <property type="evidence" value="ECO:0007669"/>
    <property type="project" value="UniProtKB-UniRule"/>
</dbReference>
<evidence type="ECO:0000256" key="6">
    <source>
        <dbReference type="HAMAP-Rule" id="MF_00074"/>
    </source>
</evidence>
<evidence type="ECO:0000313" key="7">
    <source>
        <dbReference type="EMBL" id="AGL03975.1"/>
    </source>
</evidence>
<feature type="binding site" evidence="6">
    <location>
        <position position="80"/>
    </location>
    <ligand>
        <name>S-adenosyl-L-methionine</name>
        <dbReference type="ChEBI" id="CHEBI:59789"/>
    </ligand>
</feature>
<evidence type="ECO:0000256" key="5">
    <source>
        <dbReference type="ARBA" id="ARBA00022691"/>
    </source>
</evidence>
<comment type="function">
    <text evidence="6">Specifically methylates the N7 position of a guanine in 16S rRNA.</text>
</comment>
<dbReference type="PANTHER" id="PTHR31760">
    <property type="entry name" value="S-ADENOSYL-L-METHIONINE-DEPENDENT METHYLTRANSFERASES SUPERFAMILY PROTEIN"/>
    <property type="match status" value="1"/>
</dbReference>
<sequence length="238" mass="26330">MGNLFRQTIEQGCKLLDMGISNSVIDKFEIYYQMLINKNKEYNLTSIIEPVEAAVKHFIDSLTLYQEISSTSGAKIVDIGSGAGFPGIPLKIYKDDIDMTLIDAVGKKVSFMQQVIKNLNLQNVIAIQTRAEELASTGRERYNVALSRAVAELRVLVEYALPLIQVGGIFVAAKGPNVQGEIINADRAIKILGGEILNIRYVSLPLSNEGRSIVTIKKIEHTLAKYPRRIGIAKKRPL</sequence>
<dbReference type="SUPFAM" id="SSF53335">
    <property type="entry name" value="S-adenosyl-L-methionine-dependent methyltransferases"/>
    <property type="match status" value="1"/>
</dbReference>
<proteinExistence type="inferred from homology"/>
<evidence type="ECO:0000256" key="2">
    <source>
        <dbReference type="ARBA" id="ARBA00022552"/>
    </source>
</evidence>
<dbReference type="STRING" id="767817.Desgi_4757"/>
<dbReference type="FunFam" id="3.40.50.150:FF:000041">
    <property type="entry name" value="Ribosomal RNA small subunit methyltransferase G"/>
    <property type="match status" value="1"/>
</dbReference>
<keyword evidence="4 6" id="KW-0808">Transferase</keyword>
<keyword evidence="1 6" id="KW-0963">Cytoplasm</keyword>
<dbReference type="eggNOG" id="COG0357">
    <property type="taxonomic scope" value="Bacteria"/>
</dbReference>
<feature type="binding site" evidence="6">
    <location>
        <begin position="131"/>
        <end position="132"/>
    </location>
    <ligand>
        <name>S-adenosyl-L-methionine</name>
        <dbReference type="ChEBI" id="CHEBI:59789"/>
    </ligand>
</feature>
<dbReference type="KEGG" id="dgi:Desgi_4757"/>
<dbReference type="AlphaFoldDB" id="R4KTP7"/>
<evidence type="ECO:0000256" key="1">
    <source>
        <dbReference type="ARBA" id="ARBA00022490"/>
    </source>
</evidence>
<organism evidence="7 8">
    <name type="scientific">Desulfoscipio gibsoniae DSM 7213</name>
    <dbReference type="NCBI Taxonomy" id="767817"/>
    <lineage>
        <taxon>Bacteria</taxon>
        <taxon>Bacillati</taxon>
        <taxon>Bacillota</taxon>
        <taxon>Clostridia</taxon>
        <taxon>Eubacteriales</taxon>
        <taxon>Desulfallaceae</taxon>
        <taxon>Desulfoscipio</taxon>
    </lineage>
</organism>
<dbReference type="Proteomes" id="UP000013520">
    <property type="component" value="Chromosome"/>
</dbReference>
<feature type="binding site" evidence="6">
    <location>
        <position position="85"/>
    </location>
    <ligand>
        <name>S-adenosyl-L-methionine</name>
        <dbReference type="ChEBI" id="CHEBI:59789"/>
    </ligand>
</feature>
<dbReference type="EMBL" id="CP003273">
    <property type="protein sequence ID" value="AGL03975.1"/>
    <property type="molecule type" value="Genomic_DNA"/>
</dbReference>
<keyword evidence="8" id="KW-1185">Reference proteome</keyword>
<evidence type="ECO:0000313" key="8">
    <source>
        <dbReference type="Proteomes" id="UP000013520"/>
    </source>
</evidence>